<name>A0A382C4F9_9ZZZZ</name>
<accession>A0A382C4F9</accession>
<dbReference type="EMBL" id="UINC01032684">
    <property type="protein sequence ID" value="SVB20749.1"/>
    <property type="molecule type" value="Genomic_DNA"/>
</dbReference>
<reference evidence="1" key="1">
    <citation type="submission" date="2018-05" db="EMBL/GenBank/DDBJ databases">
        <authorList>
            <person name="Lanie J.A."/>
            <person name="Ng W.-L."/>
            <person name="Kazmierczak K.M."/>
            <person name="Andrzejewski T.M."/>
            <person name="Davidsen T.M."/>
            <person name="Wayne K.J."/>
            <person name="Tettelin H."/>
            <person name="Glass J.I."/>
            <person name="Rusch D."/>
            <person name="Podicherti R."/>
            <person name="Tsui H.-C.T."/>
            <person name="Winkler M.E."/>
        </authorList>
    </citation>
    <scope>NUCLEOTIDE SEQUENCE</scope>
</reference>
<evidence type="ECO:0000313" key="1">
    <source>
        <dbReference type="EMBL" id="SVB20749.1"/>
    </source>
</evidence>
<gene>
    <name evidence="1" type="ORF">METZ01_LOCUS173603</name>
</gene>
<dbReference type="AlphaFoldDB" id="A0A382C4F9"/>
<proteinExistence type="predicted"/>
<organism evidence="1">
    <name type="scientific">marine metagenome</name>
    <dbReference type="NCBI Taxonomy" id="408172"/>
    <lineage>
        <taxon>unclassified sequences</taxon>
        <taxon>metagenomes</taxon>
        <taxon>ecological metagenomes</taxon>
    </lineage>
</organism>
<protein>
    <submittedName>
        <fullName evidence="1">Uncharacterized protein</fullName>
    </submittedName>
</protein>
<feature type="non-terminal residue" evidence="1">
    <location>
        <position position="1"/>
    </location>
</feature>
<sequence length="21" mass="2523">QQKHCYGDELEFSPIPYFAHL</sequence>